<evidence type="ECO:0000313" key="9">
    <source>
        <dbReference type="EMBL" id="TWF99538.1"/>
    </source>
</evidence>
<feature type="transmembrane region" description="Helical" evidence="7">
    <location>
        <begin position="202"/>
        <end position="223"/>
    </location>
</feature>
<evidence type="ECO:0000256" key="5">
    <source>
        <dbReference type="ARBA" id="ARBA00023136"/>
    </source>
</evidence>
<feature type="transmembrane region" description="Helical" evidence="7">
    <location>
        <begin position="518"/>
        <end position="545"/>
    </location>
</feature>
<evidence type="ECO:0000256" key="6">
    <source>
        <dbReference type="ARBA" id="ARBA00038076"/>
    </source>
</evidence>
<dbReference type="InterPro" id="IPR050250">
    <property type="entry name" value="Macrolide_Exporter_MacB"/>
</dbReference>
<feature type="transmembrane region" description="Helical" evidence="7">
    <location>
        <begin position="107"/>
        <end position="138"/>
    </location>
</feature>
<feature type="domain" description="ABC3 transporter permease C-terminal" evidence="8">
    <location>
        <begin position="64"/>
        <end position="183"/>
    </location>
</feature>
<dbReference type="GO" id="GO:0022857">
    <property type="term" value="F:transmembrane transporter activity"/>
    <property type="evidence" value="ECO:0007669"/>
    <property type="project" value="TreeGrafter"/>
</dbReference>
<feature type="transmembrane region" description="Helical" evidence="7">
    <location>
        <begin position="243"/>
        <end position="266"/>
    </location>
</feature>
<proteinExistence type="inferred from homology"/>
<evidence type="ECO:0000256" key="3">
    <source>
        <dbReference type="ARBA" id="ARBA00022692"/>
    </source>
</evidence>
<feature type="transmembrane region" description="Helical" evidence="7">
    <location>
        <begin position="306"/>
        <end position="324"/>
    </location>
</feature>
<dbReference type="PANTHER" id="PTHR30572:SF4">
    <property type="entry name" value="ABC TRANSPORTER PERMEASE YTRF"/>
    <property type="match status" value="1"/>
</dbReference>
<keyword evidence="5 7" id="KW-0472">Membrane</keyword>
<evidence type="ECO:0000256" key="2">
    <source>
        <dbReference type="ARBA" id="ARBA00022475"/>
    </source>
</evidence>
<organism evidence="9 10">
    <name type="scientific">Kitasatospora viridis</name>
    <dbReference type="NCBI Taxonomy" id="281105"/>
    <lineage>
        <taxon>Bacteria</taxon>
        <taxon>Bacillati</taxon>
        <taxon>Actinomycetota</taxon>
        <taxon>Actinomycetes</taxon>
        <taxon>Kitasatosporales</taxon>
        <taxon>Streptomycetaceae</taxon>
        <taxon>Kitasatospora</taxon>
    </lineage>
</organism>
<feature type="transmembrane region" description="Helical" evidence="7">
    <location>
        <begin position="566"/>
        <end position="591"/>
    </location>
</feature>
<reference evidence="9 10" key="1">
    <citation type="submission" date="2019-06" db="EMBL/GenBank/DDBJ databases">
        <title>Sequencing the genomes of 1000 actinobacteria strains.</title>
        <authorList>
            <person name="Klenk H.-P."/>
        </authorList>
    </citation>
    <scope>NUCLEOTIDE SEQUENCE [LARGE SCALE GENOMIC DNA]</scope>
    <source>
        <strain evidence="9 10">DSM 44826</strain>
    </source>
</reference>
<dbReference type="PANTHER" id="PTHR30572">
    <property type="entry name" value="MEMBRANE COMPONENT OF TRANSPORTER-RELATED"/>
    <property type="match status" value="1"/>
</dbReference>
<dbReference type="OrthoDB" id="3223244at2"/>
<name>A0A561UJJ9_9ACTN</name>
<evidence type="ECO:0000256" key="1">
    <source>
        <dbReference type="ARBA" id="ARBA00004651"/>
    </source>
</evidence>
<feature type="transmembrane region" description="Helical" evidence="7">
    <location>
        <begin position="63"/>
        <end position="86"/>
    </location>
</feature>
<keyword evidence="3 7" id="KW-0812">Transmembrane</keyword>
<keyword evidence="4 7" id="KW-1133">Transmembrane helix</keyword>
<feature type="transmembrane region" description="Helical" evidence="7">
    <location>
        <begin position="617"/>
        <end position="643"/>
    </location>
</feature>
<comment type="similarity">
    <text evidence="6">Belongs to the ABC-4 integral membrane protein family.</text>
</comment>
<feature type="domain" description="ABC3 transporter permease C-terminal" evidence="8">
    <location>
        <begin position="530"/>
        <end position="644"/>
    </location>
</feature>
<dbReference type="Proteomes" id="UP000317940">
    <property type="component" value="Unassembled WGS sequence"/>
</dbReference>
<dbReference type="RefSeq" id="WP_145905773.1">
    <property type="nucleotide sequence ID" value="NZ_BAAAMZ010000006.1"/>
</dbReference>
<dbReference type="InterPro" id="IPR003838">
    <property type="entry name" value="ABC3_permease_C"/>
</dbReference>
<keyword evidence="10" id="KW-1185">Reference proteome</keyword>
<dbReference type="AlphaFoldDB" id="A0A561UJJ9"/>
<dbReference type="Pfam" id="PF02687">
    <property type="entry name" value="FtsX"/>
    <property type="match status" value="2"/>
</dbReference>
<evidence type="ECO:0000259" key="8">
    <source>
        <dbReference type="Pfam" id="PF02687"/>
    </source>
</evidence>
<accession>A0A561UJJ9</accession>
<evidence type="ECO:0000313" key="10">
    <source>
        <dbReference type="Proteomes" id="UP000317940"/>
    </source>
</evidence>
<dbReference type="GO" id="GO:0005886">
    <property type="term" value="C:plasma membrane"/>
    <property type="evidence" value="ECO:0007669"/>
    <property type="project" value="UniProtKB-SubCell"/>
</dbReference>
<feature type="transmembrane region" description="Helical" evidence="7">
    <location>
        <begin position="158"/>
        <end position="181"/>
    </location>
</feature>
<protein>
    <submittedName>
        <fullName evidence="9">Putative ABC transport system permease protein</fullName>
    </submittedName>
</protein>
<evidence type="ECO:0000256" key="7">
    <source>
        <dbReference type="SAM" id="Phobius"/>
    </source>
</evidence>
<keyword evidence="2" id="KW-1003">Cell membrane</keyword>
<evidence type="ECO:0000256" key="4">
    <source>
        <dbReference type="ARBA" id="ARBA00022989"/>
    </source>
</evidence>
<sequence length="650" mass="65160">MTDLLTLLPVATAGLRRRKAAFAGGYVALTLGVTLVATTGVLLNDTMGDDSPLGAPSLHKVLTFAAGMAAFVAVFVVASTFAFAVAQRQRETALLRAVGATPRQVGALVMGEATVVALAAAVSGCLLSLPAAPALAAWLVARGAAPAGFTARTTAAPLLLAAAVGLLVALLGAGAAALRATRVRPVAALGEAAVDPGGMTRVRWVCAALQAAGLLGAVGYYLLAPLLPPAPGGGDQTGDPQFASQWVMAVDLMAIVTLSLFAPLLVPHLVRLLTLPLGRAAGATALLARQNALTAVRRTVSTATPAFLVIALLGTAIGSTTAFAEAMTAQGRAATAARFVLRPGAAPLPADAARRLTAGQPGLRATATLPTVITGLGADTPSFADHSEDSAASVPSAATVVEGGLADALALPAAQGSPADLHGATLAAASDQVRAHGWHLGDQVNLRLADGTVTALRLVFVFRTQLSLDEVLLSGDAVAPHLAGAGPTAVYLSDRPADLMGGRLTDASAPGPDPNAHYAWIATSTILGPAVLYALIAIVNTMVMAAADRRRDFAVLRLAGGVRRQVLGVVALEAVLVVAVAAVLALAVTAVTQLGTTLLLNHRILAGQATVALRLPWGWLAGGGAACLLLALAASLLPTGLALRQGAARA</sequence>
<feature type="transmembrane region" description="Helical" evidence="7">
    <location>
        <begin position="21"/>
        <end position="43"/>
    </location>
</feature>
<dbReference type="EMBL" id="VIWT01000001">
    <property type="protein sequence ID" value="TWF99538.1"/>
    <property type="molecule type" value="Genomic_DNA"/>
</dbReference>
<comment type="caution">
    <text evidence="9">The sequence shown here is derived from an EMBL/GenBank/DDBJ whole genome shotgun (WGS) entry which is preliminary data.</text>
</comment>
<comment type="subcellular location">
    <subcellularLocation>
        <location evidence="1">Cell membrane</location>
        <topology evidence="1">Multi-pass membrane protein</topology>
    </subcellularLocation>
</comment>
<gene>
    <name evidence="9" type="ORF">FHX73_113385</name>
</gene>